<evidence type="ECO:0000313" key="8">
    <source>
        <dbReference type="Proteomes" id="UP001140217"/>
    </source>
</evidence>
<keyword evidence="4 6" id="KW-0472">Membrane</keyword>
<dbReference type="EMBL" id="JANBUL010000129">
    <property type="protein sequence ID" value="KAJ2780680.1"/>
    <property type="molecule type" value="Genomic_DNA"/>
</dbReference>
<dbReference type="GO" id="GO:0016020">
    <property type="term" value="C:membrane"/>
    <property type="evidence" value="ECO:0007669"/>
    <property type="project" value="UniProtKB-SubCell"/>
</dbReference>
<evidence type="ECO:0000256" key="3">
    <source>
        <dbReference type="ARBA" id="ARBA00022989"/>
    </source>
</evidence>
<evidence type="ECO:0008006" key="9">
    <source>
        <dbReference type="Google" id="ProtNLM"/>
    </source>
</evidence>
<comment type="subcellular location">
    <subcellularLocation>
        <location evidence="1">Membrane</location>
        <topology evidence="1">Multi-pass membrane protein</topology>
    </subcellularLocation>
</comment>
<proteinExistence type="predicted"/>
<gene>
    <name evidence="7" type="ORF">H4R18_003321</name>
</gene>
<feature type="compositionally biased region" description="Basic and acidic residues" evidence="5">
    <location>
        <begin position="212"/>
        <end position="225"/>
    </location>
</feature>
<dbReference type="Proteomes" id="UP001140217">
    <property type="component" value="Unassembled WGS sequence"/>
</dbReference>
<evidence type="ECO:0000313" key="7">
    <source>
        <dbReference type="EMBL" id="KAJ2780680.1"/>
    </source>
</evidence>
<feature type="compositionally biased region" description="Low complexity" evidence="5">
    <location>
        <begin position="170"/>
        <end position="186"/>
    </location>
</feature>
<sequence>MGAGYFRGLAERLRRPGGPPLYFRAANVVVAALMVASGIVFFTWAGFERIMLGVYLVLFGAWIVGSEVSEATRMARYARFMLTWLGRGLFYVFIGCLVLGDRAAGWALGALIIAAGVVYVVLGLTVMRNKQYGPSSPASSHTRPGDAMYDPNSVYGRKYDMYGSAVSVHQHGLGHQQQHQQQKQPQYTTSHYVSSDFARSQAGLGQYSPDSQHNDPTDPTKRPID</sequence>
<accession>A0A9W8H9H9</accession>
<dbReference type="PANTHER" id="PTHR28128:SF1">
    <property type="entry name" value="GOLGI APPARATUS MEMBRANE PROTEIN TVP15"/>
    <property type="match status" value="1"/>
</dbReference>
<evidence type="ECO:0000256" key="2">
    <source>
        <dbReference type="ARBA" id="ARBA00022692"/>
    </source>
</evidence>
<dbReference type="OrthoDB" id="423534at2759"/>
<feature type="transmembrane region" description="Helical" evidence="6">
    <location>
        <begin position="50"/>
        <end position="68"/>
    </location>
</feature>
<organism evidence="7 8">
    <name type="scientific">Coemansia javaensis</name>
    <dbReference type="NCBI Taxonomy" id="2761396"/>
    <lineage>
        <taxon>Eukaryota</taxon>
        <taxon>Fungi</taxon>
        <taxon>Fungi incertae sedis</taxon>
        <taxon>Zoopagomycota</taxon>
        <taxon>Kickxellomycotina</taxon>
        <taxon>Kickxellomycetes</taxon>
        <taxon>Kickxellales</taxon>
        <taxon>Kickxellaceae</taxon>
        <taxon>Coemansia</taxon>
    </lineage>
</organism>
<dbReference type="AlphaFoldDB" id="A0A9W8H9H9"/>
<keyword evidence="2 6" id="KW-0812">Transmembrane</keyword>
<evidence type="ECO:0000256" key="5">
    <source>
        <dbReference type="SAM" id="MobiDB-lite"/>
    </source>
</evidence>
<dbReference type="Pfam" id="PF08507">
    <property type="entry name" value="COPI_assoc"/>
    <property type="match status" value="1"/>
</dbReference>
<reference evidence="7" key="1">
    <citation type="submission" date="2022-07" db="EMBL/GenBank/DDBJ databases">
        <title>Phylogenomic reconstructions and comparative analyses of Kickxellomycotina fungi.</title>
        <authorList>
            <person name="Reynolds N.K."/>
            <person name="Stajich J.E."/>
            <person name="Barry K."/>
            <person name="Grigoriev I.V."/>
            <person name="Crous P."/>
            <person name="Smith M.E."/>
        </authorList>
    </citation>
    <scope>NUCLEOTIDE SEQUENCE</scope>
    <source>
        <strain evidence="7">NBRC 105414</strain>
    </source>
</reference>
<feature type="transmembrane region" description="Helical" evidence="6">
    <location>
        <begin position="106"/>
        <end position="127"/>
    </location>
</feature>
<feature type="transmembrane region" description="Helical" evidence="6">
    <location>
        <begin position="21"/>
        <end position="44"/>
    </location>
</feature>
<evidence type="ECO:0000256" key="1">
    <source>
        <dbReference type="ARBA" id="ARBA00004141"/>
    </source>
</evidence>
<feature type="region of interest" description="Disordered" evidence="5">
    <location>
        <begin position="170"/>
        <end position="225"/>
    </location>
</feature>
<comment type="caution">
    <text evidence="7">The sequence shown here is derived from an EMBL/GenBank/DDBJ whole genome shotgun (WGS) entry which is preliminary data.</text>
</comment>
<feature type="transmembrane region" description="Helical" evidence="6">
    <location>
        <begin position="80"/>
        <end position="100"/>
    </location>
</feature>
<protein>
    <recommendedName>
        <fullName evidence="9">COPI associated</fullName>
    </recommendedName>
</protein>
<dbReference type="PANTHER" id="PTHR28128">
    <property type="entry name" value="GOLGI APPARATUS MEMBRANE PROTEIN TVP15"/>
    <property type="match status" value="1"/>
</dbReference>
<dbReference type="InterPro" id="IPR013714">
    <property type="entry name" value="Golgi_TVP15"/>
</dbReference>
<keyword evidence="3 6" id="KW-1133">Transmembrane helix</keyword>
<name>A0A9W8H9H9_9FUNG</name>
<evidence type="ECO:0000256" key="6">
    <source>
        <dbReference type="SAM" id="Phobius"/>
    </source>
</evidence>
<keyword evidence="8" id="KW-1185">Reference proteome</keyword>
<evidence type="ECO:0000256" key="4">
    <source>
        <dbReference type="ARBA" id="ARBA00023136"/>
    </source>
</evidence>